<organism evidence="8 9">
    <name type="scientific">Thalassolituus maritimus</name>
    <dbReference type="NCBI Taxonomy" id="484498"/>
    <lineage>
        <taxon>Bacteria</taxon>
        <taxon>Pseudomonadati</taxon>
        <taxon>Pseudomonadota</taxon>
        <taxon>Gammaproteobacteria</taxon>
        <taxon>Oceanospirillales</taxon>
        <taxon>Oceanospirillaceae</taxon>
        <taxon>Thalassolituus</taxon>
    </lineage>
</organism>
<feature type="domain" description="RNA polymerase sigma factor 70 region 4 type 2" evidence="7">
    <location>
        <begin position="131"/>
        <end position="181"/>
    </location>
</feature>
<dbReference type="Pfam" id="PF04542">
    <property type="entry name" value="Sigma70_r2"/>
    <property type="match status" value="1"/>
</dbReference>
<dbReference type="InterPro" id="IPR036388">
    <property type="entry name" value="WH-like_DNA-bd_sf"/>
</dbReference>
<dbReference type="InterPro" id="IPR039425">
    <property type="entry name" value="RNA_pol_sigma-70-like"/>
</dbReference>
<evidence type="ECO:0000256" key="4">
    <source>
        <dbReference type="ARBA" id="ARBA00023125"/>
    </source>
</evidence>
<dbReference type="AlphaFoldDB" id="A0A1N7K6R6"/>
<evidence type="ECO:0000313" key="9">
    <source>
        <dbReference type="Proteomes" id="UP000185639"/>
    </source>
</evidence>
<dbReference type="InterPro" id="IPR013324">
    <property type="entry name" value="RNA_pol_sigma_r3/r4-like"/>
</dbReference>
<dbReference type="Pfam" id="PF08281">
    <property type="entry name" value="Sigma70_r4_2"/>
    <property type="match status" value="1"/>
</dbReference>
<dbReference type="Gene3D" id="1.10.10.10">
    <property type="entry name" value="Winged helix-like DNA-binding domain superfamily/Winged helix DNA-binding domain"/>
    <property type="match status" value="1"/>
</dbReference>
<keyword evidence="5" id="KW-0804">Transcription</keyword>
<reference evidence="9" key="1">
    <citation type="submission" date="2017-01" db="EMBL/GenBank/DDBJ databases">
        <authorList>
            <person name="Varghese N."/>
            <person name="Submissions S."/>
        </authorList>
    </citation>
    <scope>NUCLEOTIDE SEQUENCE [LARGE SCALE GENOMIC DNA]</scope>
    <source>
        <strain evidence="9">DSM 24913</strain>
    </source>
</reference>
<dbReference type="OrthoDB" id="9782108at2"/>
<dbReference type="InterPro" id="IPR013325">
    <property type="entry name" value="RNA_pol_sigma_r2"/>
</dbReference>
<keyword evidence="2" id="KW-0805">Transcription regulation</keyword>
<evidence type="ECO:0000256" key="3">
    <source>
        <dbReference type="ARBA" id="ARBA00023082"/>
    </source>
</evidence>
<evidence type="ECO:0000256" key="5">
    <source>
        <dbReference type="ARBA" id="ARBA00023163"/>
    </source>
</evidence>
<proteinExistence type="inferred from homology"/>
<dbReference type="Proteomes" id="UP000185639">
    <property type="component" value="Unassembled WGS sequence"/>
</dbReference>
<dbReference type="InterPro" id="IPR013249">
    <property type="entry name" value="RNA_pol_sigma70_r4_t2"/>
</dbReference>
<dbReference type="SUPFAM" id="SSF88946">
    <property type="entry name" value="Sigma2 domain of RNA polymerase sigma factors"/>
    <property type="match status" value="1"/>
</dbReference>
<gene>
    <name evidence="8" type="ORF">SAMN05421686_102350</name>
</gene>
<keyword evidence="4" id="KW-0238">DNA-binding</keyword>
<dbReference type="PANTHER" id="PTHR43133:SF8">
    <property type="entry name" value="RNA POLYMERASE SIGMA FACTOR HI_1459-RELATED"/>
    <property type="match status" value="1"/>
</dbReference>
<dbReference type="GO" id="GO:0006352">
    <property type="term" value="P:DNA-templated transcription initiation"/>
    <property type="evidence" value="ECO:0007669"/>
    <property type="project" value="InterPro"/>
</dbReference>
<keyword evidence="9" id="KW-1185">Reference proteome</keyword>
<protein>
    <submittedName>
        <fullName evidence="8">RNA polymerase sigma-70 factor, ECF subfamily</fullName>
    </submittedName>
</protein>
<feature type="domain" description="RNA polymerase sigma-70 region 2" evidence="6">
    <location>
        <begin position="16"/>
        <end position="82"/>
    </location>
</feature>
<name>A0A1N7K6R6_9GAMM</name>
<dbReference type="Gene3D" id="1.10.1740.10">
    <property type="match status" value="1"/>
</dbReference>
<dbReference type="InterPro" id="IPR014289">
    <property type="entry name" value="RNA_pol_sigma-24-rel"/>
</dbReference>
<dbReference type="GO" id="GO:0016987">
    <property type="term" value="F:sigma factor activity"/>
    <property type="evidence" value="ECO:0007669"/>
    <property type="project" value="UniProtKB-KW"/>
</dbReference>
<evidence type="ECO:0000313" key="8">
    <source>
        <dbReference type="EMBL" id="SIS57246.1"/>
    </source>
</evidence>
<dbReference type="NCBIfam" id="TIGR02943">
    <property type="entry name" value="Sig70_famx1"/>
    <property type="match status" value="1"/>
</dbReference>
<dbReference type="SUPFAM" id="SSF88659">
    <property type="entry name" value="Sigma3 and sigma4 domains of RNA polymerase sigma factors"/>
    <property type="match status" value="1"/>
</dbReference>
<evidence type="ECO:0000256" key="2">
    <source>
        <dbReference type="ARBA" id="ARBA00023015"/>
    </source>
</evidence>
<dbReference type="EMBL" id="FTOH01000002">
    <property type="protein sequence ID" value="SIS57246.1"/>
    <property type="molecule type" value="Genomic_DNA"/>
</dbReference>
<evidence type="ECO:0000259" key="6">
    <source>
        <dbReference type="Pfam" id="PF04542"/>
    </source>
</evidence>
<dbReference type="CDD" id="cd06171">
    <property type="entry name" value="Sigma70_r4"/>
    <property type="match status" value="1"/>
</dbReference>
<comment type="similarity">
    <text evidence="1">Belongs to the sigma-70 factor family. ECF subfamily.</text>
</comment>
<dbReference type="RefSeq" id="WP_076514474.1">
    <property type="nucleotide sequence ID" value="NZ_FTOH01000002.1"/>
</dbReference>
<evidence type="ECO:0000259" key="7">
    <source>
        <dbReference type="Pfam" id="PF08281"/>
    </source>
</evidence>
<dbReference type="NCBIfam" id="TIGR02937">
    <property type="entry name" value="sigma70-ECF"/>
    <property type="match status" value="1"/>
</dbReference>
<dbReference type="InterPro" id="IPR007627">
    <property type="entry name" value="RNA_pol_sigma70_r2"/>
</dbReference>
<accession>A0A1N7K6R6</accession>
<dbReference type="InterPro" id="IPR014284">
    <property type="entry name" value="RNA_pol_sigma-70_dom"/>
</dbReference>
<dbReference type="STRING" id="484498.SAMN05421686_102350"/>
<sequence>MAAENQLHVTFRDEDIESLRKQMLSFARLQLDDEHLAEDAVQEALAGALKNASSFSRQSTLKTWVFSILRRKIADVLRGQYREPVREACKECSTDDDELFDGRGHWQAGATPRRWGDTHELADSTQFWQVFDTCLEALPAEQARVFMMREFIELDSAEICASLELSTSNLHVLLHRARLKLRACLSDHWFEREA</sequence>
<keyword evidence="3" id="KW-0731">Sigma factor</keyword>
<dbReference type="GO" id="GO:0003677">
    <property type="term" value="F:DNA binding"/>
    <property type="evidence" value="ECO:0007669"/>
    <property type="project" value="UniProtKB-KW"/>
</dbReference>
<dbReference type="PANTHER" id="PTHR43133">
    <property type="entry name" value="RNA POLYMERASE ECF-TYPE SIGMA FACTO"/>
    <property type="match status" value="1"/>
</dbReference>
<evidence type="ECO:0000256" key="1">
    <source>
        <dbReference type="ARBA" id="ARBA00010641"/>
    </source>
</evidence>